<dbReference type="Gene3D" id="3.40.50.720">
    <property type="entry name" value="NAD(P)-binding Rossmann-like Domain"/>
    <property type="match status" value="1"/>
</dbReference>
<dbReference type="PANTHER" id="PTHR43000">
    <property type="entry name" value="DTDP-D-GLUCOSE 4,6-DEHYDRATASE-RELATED"/>
    <property type="match status" value="1"/>
</dbReference>
<proteinExistence type="inferred from homology"/>
<dbReference type="InterPro" id="IPR021838">
    <property type="entry name" value="DUF3431"/>
</dbReference>
<feature type="domain" description="NAD-dependent epimerase/dehydratase" evidence="2">
    <location>
        <begin position="222"/>
        <end position="457"/>
    </location>
</feature>
<protein>
    <recommendedName>
        <fullName evidence="2">NAD-dependent epimerase/dehydratase domain-containing protein</fullName>
    </recommendedName>
</protein>
<reference evidence="3" key="1">
    <citation type="journal article" date="2020" name="Nature">
        <title>Giant virus diversity and host interactions through global metagenomics.</title>
        <authorList>
            <person name="Schulz F."/>
            <person name="Roux S."/>
            <person name="Paez-Espino D."/>
            <person name="Jungbluth S."/>
            <person name="Walsh D.A."/>
            <person name="Denef V.J."/>
            <person name="McMahon K.D."/>
            <person name="Konstantinidis K.T."/>
            <person name="Eloe-Fadrosh E.A."/>
            <person name="Kyrpides N.C."/>
            <person name="Woyke T."/>
        </authorList>
    </citation>
    <scope>NUCLEOTIDE SEQUENCE</scope>
    <source>
        <strain evidence="3">GVMAG-M-3300013006-15</strain>
    </source>
</reference>
<dbReference type="Pfam" id="PF01370">
    <property type="entry name" value="Epimerase"/>
    <property type="match status" value="1"/>
</dbReference>
<dbReference type="AlphaFoldDB" id="A0A6C0BIR2"/>
<dbReference type="SUPFAM" id="SSF51735">
    <property type="entry name" value="NAD(P)-binding Rossmann-fold domains"/>
    <property type="match status" value="1"/>
</dbReference>
<evidence type="ECO:0000259" key="2">
    <source>
        <dbReference type="Pfam" id="PF01370"/>
    </source>
</evidence>
<name>A0A6C0BIR2_9ZZZZ</name>
<sequence>MRYKIVIARYNESLNWTDHLKRENLVIYNKGNPLDPVKFPVVEKRQNIGREVESYMHYVINNYDNLPDYVIFLQGYPFDHMNPIVPEEFQEKIDNLIDSKPKDILCFMQQPYVERHYRWPSIKTVEYCKLFFTPNFPEVTIFSAGCQYLIPKQNILSRPIQFYMRIQGMLLNQKQLTIDIASGGYYEYEPHSMNGWCLERLLGYVFSIQVPLQEEMKQKKYLVTGGAGFIGSNLVNMLSKNNTVVVIDNLTTGDITNIVKNDNIHFINGSVLDSELLDRVGYVDGIFHLAAMSKVLPSLENKDMFNFCMEQNILGTINVLKFASSYRKPMKVIYSASSTAYGLNPIPNVETQQPDCQTPYALSKYCGELCCELFYKMYKLPSVRLKYFMVYGPNEPSTGSYAIVTGIFLKRKRENLPLLIHGDGSQTRDFVHVEDICQANILAMENEDLVNETINVGTGEMISIKELADLISADQIHVEGRKIDLKHTLCDTTKLKEKLGFIPSKKIKDYILSLV</sequence>
<organism evidence="3">
    <name type="scientific">viral metagenome</name>
    <dbReference type="NCBI Taxonomy" id="1070528"/>
    <lineage>
        <taxon>unclassified sequences</taxon>
        <taxon>metagenomes</taxon>
        <taxon>organismal metagenomes</taxon>
    </lineage>
</organism>
<comment type="similarity">
    <text evidence="1">Belongs to the NAD(P)-dependent epimerase/dehydratase family.</text>
</comment>
<dbReference type="InterPro" id="IPR036291">
    <property type="entry name" value="NAD(P)-bd_dom_sf"/>
</dbReference>
<dbReference type="InterPro" id="IPR001509">
    <property type="entry name" value="Epimerase_deHydtase"/>
</dbReference>
<evidence type="ECO:0000256" key="1">
    <source>
        <dbReference type="ARBA" id="ARBA00007637"/>
    </source>
</evidence>
<dbReference type="EMBL" id="MN739162">
    <property type="protein sequence ID" value="QHS91449.1"/>
    <property type="molecule type" value="Genomic_DNA"/>
</dbReference>
<accession>A0A6C0BIR2</accession>
<dbReference type="Pfam" id="PF11913">
    <property type="entry name" value="DUF3431"/>
    <property type="match status" value="1"/>
</dbReference>
<evidence type="ECO:0000313" key="3">
    <source>
        <dbReference type="EMBL" id="QHS91449.1"/>
    </source>
</evidence>